<feature type="region of interest" description="Disordered" evidence="1">
    <location>
        <begin position="213"/>
        <end position="252"/>
    </location>
</feature>
<dbReference type="GeneID" id="37267044"/>
<dbReference type="EMBL" id="KZ819287">
    <property type="protein sequence ID" value="PWN99605.1"/>
    <property type="molecule type" value="Genomic_DNA"/>
</dbReference>
<evidence type="ECO:0000313" key="3">
    <source>
        <dbReference type="Proteomes" id="UP000245946"/>
    </source>
</evidence>
<name>A0A316ZH43_9BASI</name>
<accession>A0A316ZH43</accession>
<keyword evidence="3" id="KW-1185">Reference proteome</keyword>
<feature type="region of interest" description="Disordered" evidence="1">
    <location>
        <begin position="58"/>
        <end position="86"/>
    </location>
</feature>
<dbReference type="Proteomes" id="UP000245946">
    <property type="component" value="Unassembled WGS sequence"/>
</dbReference>
<proteinExistence type="predicted"/>
<protein>
    <submittedName>
        <fullName evidence="2">Uncharacterized protein</fullName>
    </submittedName>
</protein>
<sequence>MCSPPLPSTRSPERRIPRSLILALALHVLVALSAAAASTVLAACARLASPSPRRALAPLAHQPTSASAPFSASRPGGPLQPRRRSWRSHREWTLEAGLRICRGAQRDGEDAGQCGLGSGAEDVTRRGCSSSALHLHLAGRCVCLCMLCSTQTQRSRDGDACSELRSAGRPGVRRTTCSRARALSGAVAQRAACGGWGMSRALRPCLIFGSVPQPPRSLPQQPAADAGRPLPCRLGVPRSEDARDRRPRSRRQISTRLAAAAARAGLARAAGAVDACDADGPRRWHAKTAPVRSLAGAVTAELASRACRGLRRG</sequence>
<evidence type="ECO:0000313" key="2">
    <source>
        <dbReference type="EMBL" id="PWN99605.1"/>
    </source>
</evidence>
<organism evidence="2 3">
    <name type="scientific">Tilletiopsis washingtonensis</name>
    <dbReference type="NCBI Taxonomy" id="58919"/>
    <lineage>
        <taxon>Eukaryota</taxon>
        <taxon>Fungi</taxon>
        <taxon>Dikarya</taxon>
        <taxon>Basidiomycota</taxon>
        <taxon>Ustilaginomycotina</taxon>
        <taxon>Exobasidiomycetes</taxon>
        <taxon>Entylomatales</taxon>
        <taxon>Entylomatales incertae sedis</taxon>
        <taxon>Tilletiopsis</taxon>
    </lineage>
</organism>
<dbReference type="RefSeq" id="XP_025599884.1">
    <property type="nucleotide sequence ID" value="XM_025739498.1"/>
</dbReference>
<evidence type="ECO:0000256" key="1">
    <source>
        <dbReference type="SAM" id="MobiDB-lite"/>
    </source>
</evidence>
<reference evidence="2 3" key="1">
    <citation type="journal article" date="2018" name="Mol. Biol. Evol.">
        <title>Broad Genomic Sampling Reveals a Smut Pathogenic Ancestry of the Fungal Clade Ustilaginomycotina.</title>
        <authorList>
            <person name="Kijpornyongpan T."/>
            <person name="Mondo S.J."/>
            <person name="Barry K."/>
            <person name="Sandor L."/>
            <person name="Lee J."/>
            <person name="Lipzen A."/>
            <person name="Pangilinan J."/>
            <person name="LaButti K."/>
            <person name="Hainaut M."/>
            <person name="Henrissat B."/>
            <person name="Grigoriev I.V."/>
            <person name="Spatafora J.W."/>
            <person name="Aime M.C."/>
        </authorList>
    </citation>
    <scope>NUCLEOTIDE SEQUENCE [LARGE SCALE GENOMIC DNA]</scope>
    <source>
        <strain evidence="2 3">MCA 4186</strain>
    </source>
</reference>
<gene>
    <name evidence="2" type="ORF">FA09DRAFT_212718</name>
</gene>
<dbReference type="AlphaFoldDB" id="A0A316ZH43"/>